<sequence length="122" mass="13979">MRDHVQPIHYDPATVKQLTREVSVACFIGAAQGALISITTGLILRRVSTVYKNVRTPVRVFYHCSWISMGAVFRADKQLIIFQNNYYANEMKRRSQILDEAADRGIFLEEDFVSDSVTHNEK</sequence>
<dbReference type="PANTHER" id="PTHR39153">
    <property type="entry name" value="AGR244WP"/>
    <property type="match status" value="1"/>
</dbReference>
<keyword evidence="1" id="KW-0812">Transmembrane</keyword>
<keyword evidence="3" id="KW-1185">Reference proteome</keyword>
<gene>
    <name evidence="2" type="ORF">C6P45_002422</name>
</gene>
<dbReference type="OrthoDB" id="3979469at2759"/>
<feature type="transmembrane region" description="Helical" evidence="1">
    <location>
        <begin position="22"/>
        <end position="44"/>
    </location>
</feature>
<dbReference type="PANTHER" id="PTHR39153:SF1">
    <property type="entry name" value="AGR244WP"/>
    <property type="match status" value="1"/>
</dbReference>
<keyword evidence="1" id="KW-1133">Transmembrane helix</keyword>
<comment type="caution">
    <text evidence="2">The sequence shown here is derived from an EMBL/GenBank/DDBJ whole genome shotgun (WGS) entry which is preliminary data.</text>
</comment>
<keyword evidence="1" id="KW-0472">Membrane</keyword>
<reference evidence="2 3" key="1">
    <citation type="submission" date="2020-11" db="EMBL/GenBank/DDBJ databases">
        <title>Kefir isolates.</title>
        <authorList>
            <person name="Marcisauskas S."/>
            <person name="Kim Y."/>
            <person name="Blasche S."/>
        </authorList>
    </citation>
    <scope>NUCLEOTIDE SEQUENCE [LARGE SCALE GENOMIC DNA]</scope>
    <source>
        <strain evidence="2 3">OG2</strain>
    </source>
</reference>
<evidence type="ECO:0000313" key="2">
    <source>
        <dbReference type="EMBL" id="KAG0657552.1"/>
    </source>
</evidence>
<accession>A0A9P7B3Q2</accession>
<organism evidence="2 3">
    <name type="scientific">Maudiozyma exigua</name>
    <name type="common">Yeast</name>
    <name type="synonym">Kazachstania exigua</name>
    <dbReference type="NCBI Taxonomy" id="34358"/>
    <lineage>
        <taxon>Eukaryota</taxon>
        <taxon>Fungi</taxon>
        <taxon>Dikarya</taxon>
        <taxon>Ascomycota</taxon>
        <taxon>Saccharomycotina</taxon>
        <taxon>Saccharomycetes</taxon>
        <taxon>Saccharomycetales</taxon>
        <taxon>Saccharomycetaceae</taxon>
        <taxon>Maudiozyma</taxon>
    </lineage>
</organism>
<evidence type="ECO:0000256" key="1">
    <source>
        <dbReference type="SAM" id="Phobius"/>
    </source>
</evidence>
<dbReference type="InterPro" id="IPR038882">
    <property type="entry name" value="Rcf3"/>
</dbReference>
<proteinExistence type="predicted"/>
<name>A0A9P7B3Q2_MAUEX</name>
<dbReference type="AlphaFoldDB" id="A0A9P7B3Q2"/>
<protein>
    <submittedName>
        <fullName evidence="2">Uncharacterized protein</fullName>
    </submittedName>
</protein>
<dbReference type="EMBL" id="PUHR01000235">
    <property type="protein sequence ID" value="KAG0657552.1"/>
    <property type="molecule type" value="Genomic_DNA"/>
</dbReference>
<evidence type="ECO:0000313" key="3">
    <source>
        <dbReference type="Proteomes" id="UP000750334"/>
    </source>
</evidence>
<dbReference type="Proteomes" id="UP000750334">
    <property type="component" value="Unassembled WGS sequence"/>
</dbReference>